<comment type="caution">
    <text evidence="6">The sequence shown here is derived from an EMBL/GenBank/DDBJ whole genome shotgun (WGS) entry which is preliminary data.</text>
</comment>
<dbReference type="PANTHER" id="PTHR42847:SF4">
    <property type="entry name" value="ALKANESULFONATE MONOOXYGENASE-RELATED"/>
    <property type="match status" value="1"/>
</dbReference>
<keyword evidence="3" id="KW-0560">Oxidoreductase</keyword>
<gene>
    <name evidence="6" type="ORF">GCM10022236_16790</name>
</gene>
<feature type="domain" description="Luciferase-like" evidence="5">
    <location>
        <begin position="1"/>
        <end position="230"/>
    </location>
</feature>
<evidence type="ECO:0000256" key="2">
    <source>
        <dbReference type="ARBA" id="ARBA00022643"/>
    </source>
</evidence>
<protein>
    <submittedName>
        <fullName evidence="6">LLM class F420-dependent oxidoreductase</fullName>
    </submittedName>
</protein>
<organism evidence="6 7">
    <name type="scientific">Microlunatus ginsengisoli</name>
    <dbReference type="NCBI Taxonomy" id="363863"/>
    <lineage>
        <taxon>Bacteria</taxon>
        <taxon>Bacillati</taxon>
        <taxon>Actinomycetota</taxon>
        <taxon>Actinomycetes</taxon>
        <taxon>Propionibacteriales</taxon>
        <taxon>Propionibacteriaceae</taxon>
        <taxon>Microlunatus</taxon>
    </lineage>
</organism>
<reference evidence="7" key="1">
    <citation type="journal article" date="2019" name="Int. J. Syst. Evol. Microbiol.">
        <title>The Global Catalogue of Microorganisms (GCM) 10K type strain sequencing project: providing services to taxonomists for standard genome sequencing and annotation.</title>
        <authorList>
            <consortium name="The Broad Institute Genomics Platform"/>
            <consortium name="The Broad Institute Genome Sequencing Center for Infectious Disease"/>
            <person name="Wu L."/>
            <person name="Ma J."/>
        </authorList>
    </citation>
    <scope>NUCLEOTIDE SEQUENCE [LARGE SCALE GENOMIC DNA]</scope>
    <source>
        <strain evidence="7">JCM 16929</strain>
    </source>
</reference>
<dbReference type="InterPro" id="IPR036661">
    <property type="entry name" value="Luciferase-like_sf"/>
</dbReference>
<dbReference type="Gene3D" id="3.20.20.30">
    <property type="entry name" value="Luciferase-like domain"/>
    <property type="match status" value="1"/>
</dbReference>
<keyword evidence="7" id="KW-1185">Reference proteome</keyword>
<evidence type="ECO:0000256" key="4">
    <source>
        <dbReference type="ARBA" id="ARBA00023033"/>
    </source>
</evidence>
<dbReference type="EMBL" id="BAABAB010000010">
    <property type="protein sequence ID" value="GAA3615425.1"/>
    <property type="molecule type" value="Genomic_DNA"/>
</dbReference>
<proteinExistence type="predicted"/>
<dbReference type="Pfam" id="PF00296">
    <property type="entry name" value="Bac_luciferase"/>
    <property type="match status" value="1"/>
</dbReference>
<name>A0ABP6ZQW0_9ACTN</name>
<evidence type="ECO:0000313" key="7">
    <source>
        <dbReference type="Proteomes" id="UP001501490"/>
    </source>
</evidence>
<dbReference type="NCBIfam" id="TIGR03619">
    <property type="entry name" value="F420_Rv2161c"/>
    <property type="match status" value="1"/>
</dbReference>
<keyword evidence="2" id="KW-0288">FMN</keyword>
<evidence type="ECO:0000256" key="1">
    <source>
        <dbReference type="ARBA" id="ARBA00022630"/>
    </source>
</evidence>
<dbReference type="InterPro" id="IPR019921">
    <property type="entry name" value="Lucif-like_OxRdtase_Rv2161c"/>
</dbReference>
<evidence type="ECO:0000313" key="6">
    <source>
        <dbReference type="EMBL" id="GAA3615425.1"/>
    </source>
</evidence>
<dbReference type="PANTHER" id="PTHR42847">
    <property type="entry name" value="ALKANESULFONATE MONOOXYGENASE"/>
    <property type="match status" value="1"/>
</dbReference>
<accession>A0ABP6ZQW0</accession>
<sequence length="288" mass="31166">MRLGVIVPSMSDGSAPTPGWPAMRSFATHAEAVGLDSLWVCDHLLFRFPERPEGAAHEVWTILSALAATTSRVELGQLVLCASFRNPGLTAKMAAAADEVSDGRLILGVGAGWHDPEYAAFGFPTDHRASRFDEALQIIAPLLRGERVTVDGRYHRTEDAVLLPAPRRRVPILVAGRGPRMLALTARHADAWNTAWFGMPDGQLDERLADLRAALDAEGRDPATLRLTVGMEWDLGRPDRIDGGSADAMARAFEAYDRLGVNDLIISLDPATEAMLDLVAEARAIWGG</sequence>
<evidence type="ECO:0000259" key="5">
    <source>
        <dbReference type="Pfam" id="PF00296"/>
    </source>
</evidence>
<evidence type="ECO:0000256" key="3">
    <source>
        <dbReference type="ARBA" id="ARBA00023002"/>
    </source>
</evidence>
<keyword evidence="1" id="KW-0285">Flavoprotein</keyword>
<dbReference type="InterPro" id="IPR050172">
    <property type="entry name" value="SsuD_RutA_monooxygenase"/>
</dbReference>
<dbReference type="SUPFAM" id="SSF51679">
    <property type="entry name" value="Bacterial luciferase-like"/>
    <property type="match status" value="1"/>
</dbReference>
<keyword evidence="4" id="KW-0503">Monooxygenase</keyword>
<dbReference type="RefSeq" id="WP_344803322.1">
    <property type="nucleotide sequence ID" value="NZ_BAABAB010000010.1"/>
</dbReference>
<dbReference type="Proteomes" id="UP001501490">
    <property type="component" value="Unassembled WGS sequence"/>
</dbReference>
<dbReference type="InterPro" id="IPR011251">
    <property type="entry name" value="Luciferase-like_dom"/>
</dbReference>